<dbReference type="AlphaFoldDB" id="A0A5C6B330"/>
<reference evidence="1 2" key="1">
    <citation type="submission" date="2019-02" db="EMBL/GenBank/DDBJ databases">
        <title>Deep-cultivation of Planctomycetes and their phenomic and genomic characterization uncovers novel biology.</title>
        <authorList>
            <person name="Wiegand S."/>
            <person name="Jogler M."/>
            <person name="Boedeker C."/>
            <person name="Pinto D."/>
            <person name="Vollmers J."/>
            <person name="Rivas-Marin E."/>
            <person name="Kohn T."/>
            <person name="Peeters S.H."/>
            <person name="Heuer A."/>
            <person name="Rast P."/>
            <person name="Oberbeckmann S."/>
            <person name="Bunk B."/>
            <person name="Jeske O."/>
            <person name="Meyerdierks A."/>
            <person name="Storesund J.E."/>
            <person name="Kallscheuer N."/>
            <person name="Luecker S."/>
            <person name="Lage O.M."/>
            <person name="Pohl T."/>
            <person name="Merkel B.J."/>
            <person name="Hornburger P."/>
            <person name="Mueller R.-W."/>
            <person name="Bruemmer F."/>
            <person name="Labrenz M."/>
            <person name="Spormann A.M."/>
            <person name="Op Den Camp H."/>
            <person name="Overmann J."/>
            <person name="Amann R."/>
            <person name="Jetten M.S.M."/>
            <person name="Mascher T."/>
            <person name="Medema M.H."/>
            <person name="Devos D.P."/>
            <person name="Kaster A.-K."/>
            <person name="Ovreas L."/>
            <person name="Rohde M."/>
            <person name="Galperin M.Y."/>
            <person name="Jogler C."/>
        </authorList>
    </citation>
    <scope>NUCLEOTIDE SEQUENCE [LARGE SCALE GENOMIC DNA]</scope>
    <source>
        <strain evidence="1 2">Pla52n</strain>
    </source>
</reference>
<dbReference type="Proteomes" id="UP000320176">
    <property type="component" value="Unassembled WGS sequence"/>
</dbReference>
<evidence type="ECO:0000313" key="1">
    <source>
        <dbReference type="EMBL" id="TWU05912.1"/>
    </source>
</evidence>
<keyword evidence="2" id="KW-1185">Reference proteome</keyword>
<accession>A0A5C6B330</accession>
<proteinExistence type="predicted"/>
<evidence type="ECO:0000313" key="2">
    <source>
        <dbReference type="Proteomes" id="UP000320176"/>
    </source>
</evidence>
<comment type="caution">
    <text evidence="1">The sequence shown here is derived from an EMBL/GenBank/DDBJ whole genome shotgun (WGS) entry which is preliminary data.</text>
</comment>
<organism evidence="1 2">
    <name type="scientific">Stieleria varia</name>
    <dbReference type="NCBI Taxonomy" id="2528005"/>
    <lineage>
        <taxon>Bacteria</taxon>
        <taxon>Pseudomonadati</taxon>
        <taxon>Planctomycetota</taxon>
        <taxon>Planctomycetia</taxon>
        <taxon>Pirellulales</taxon>
        <taxon>Pirellulaceae</taxon>
        <taxon>Stieleria</taxon>
    </lineage>
</organism>
<sequence>MKKAELIIAVHSTVTSPKEEVVQFLSCLKMTLLADRHHWFPGSCLGTQ</sequence>
<name>A0A5C6B330_9BACT</name>
<dbReference type="EMBL" id="SJPN01000002">
    <property type="protein sequence ID" value="TWU05912.1"/>
    <property type="molecule type" value="Genomic_DNA"/>
</dbReference>
<protein>
    <submittedName>
        <fullName evidence="1">Uncharacterized protein</fullName>
    </submittedName>
</protein>
<gene>
    <name evidence="1" type="ORF">Pla52n_16280</name>
</gene>